<gene>
    <name evidence="1" type="ORF">SERLADRAFT_400293</name>
</gene>
<sequence length="100" mass="11682">MIRTDHYSSNVTLVSSHMWTMPYKTTGTTLSLDRWAGKDWRNKVYYLKVTTAGTMNVQVERPQPRDWRQQTSLAFSESVTATIEQYRAPSTCAPRRKRHD</sequence>
<dbReference type="EMBL" id="GL945441">
    <property type="protein sequence ID" value="EGO20172.1"/>
    <property type="molecule type" value="Genomic_DNA"/>
</dbReference>
<reference evidence="1" key="1">
    <citation type="submission" date="2011-04" db="EMBL/GenBank/DDBJ databases">
        <title>Evolution of plant cell wall degrading machinery underlies the functional diversity of forest fungi.</title>
        <authorList>
            <consortium name="US DOE Joint Genome Institute (JGI-PGF)"/>
            <person name="Eastwood D.C."/>
            <person name="Floudas D."/>
            <person name="Binder M."/>
            <person name="Majcherczyk A."/>
            <person name="Schneider P."/>
            <person name="Aerts A."/>
            <person name="Asiegbu F.O."/>
            <person name="Baker S.E."/>
            <person name="Barry K."/>
            <person name="Bendiksby M."/>
            <person name="Blumentritt M."/>
            <person name="Coutinho P.M."/>
            <person name="Cullen D."/>
            <person name="Cullen D."/>
            <person name="Gathman A."/>
            <person name="Goodell B."/>
            <person name="Henrissat B."/>
            <person name="Ihrmark K."/>
            <person name="Kauserud H."/>
            <person name="Kohler A."/>
            <person name="LaButti K."/>
            <person name="Lapidus A."/>
            <person name="Lavin J.L."/>
            <person name="Lee Y.-H."/>
            <person name="Lindquist E."/>
            <person name="Lilly W."/>
            <person name="Lucas S."/>
            <person name="Morin E."/>
            <person name="Murat C."/>
            <person name="Oguiza J.A."/>
            <person name="Park J."/>
            <person name="Pisabarro A.G."/>
            <person name="Riley R."/>
            <person name="Rosling A."/>
            <person name="Salamov A."/>
            <person name="Schmidt O."/>
            <person name="Schmutz J."/>
            <person name="Skrede I."/>
            <person name="Stenlid J."/>
            <person name="Wiebenga A."/>
            <person name="Xie X."/>
            <person name="Kues U."/>
            <person name="Hibbett D.S."/>
            <person name="Hoffmeister D."/>
            <person name="Hogberg N."/>
            <person name="Martin F."/>
            <person name="Grigoriev I.V."/>
            <person name="Watkinson S.C."/>
        </authorList>
    </citation>
    <scope>NUCLEOTIDE SEQUENCE</scope>
    <source>
        <strain evidence="1">S7.9</strain>
    </source>
</reference>
<dbReference type="AlphaFoldDB" id="F8P943"/>
<dbReference type="KEGG" id="sla:SERLADRAFT_400293"/>
<protein>
    <submittedName>
        <fullName evidence="1">Uncharacterized protein</fullName>
    </submittedName>
</protein>
<dbReference type="RefSeq" id="XP_007322917.1">
    <property type="nucleotide sequence ID" value="XM_007322855.1"/>
</dbReference>
<accession>F8P943</accession>
<name>F8P943_SERL9</name>
<dbReference type="Proteomes" id="UP000008064">
    <property type="component" value="Unassembled WGS sequence"/>
</dbReference>
<proteinExistence type="predicted"/>
<organism>
    <name type="scientific">Serpula lacrymans var. lacrymans (strain S7.9)</name>
    <name type="common">Dry rot fungus</name>
    <dbReference type="NCBI Taxonomy" id="578457"/>
    <lineage>
        <taxon>Eukaryota</taxon>
        <taxon>Fungi</taxon>
        <taxon>Dikarya</taxon>
        <taxon>Basidiomycota</taxon>
        <taxon>Agaricomycotina</taxon>
        <taxon>Agaricomycetes</taxon>
        <taxon>Agaricomycetidae</taxon>
        <taxon>Boletales</taxon>
        <taxon>Coniophorineae</taxon>
        <taxon>Serpulaceae</taxon>
        <taxon>Serpula</taxon>
    </lineage>
</organism>
<dbReference type="HOGENOM" id="CLU_2307760_0_0_1"/>
<evidence type="ECO:0000313" key="1">
    <source>
        <dbReference type="EMBL" id="EGO20172.1"/>
    </source>
</evidence>
<dbReference type="GeneID" id="18812024"/>